<comment type="caution">
    <text evidence="3">The sequence shown here is derived from an EMBL/GenBank/DDBJ whole genome shotgun (WGS) entry which is preliminary data.</text>
</comment>
<protein>
    <submittedName>
        <fullName evidence="3">Uncharacterized protein</fullName>
    </submittedName>
</protein>
<keyword evidence="4" id="KW-1185">Reference proteome</keyword>
<keyword evidence="2" id="KW-0812">Transmembrane</keyword>
<accession>A0A2I1PA57</accession>
<proteinExistence type="predicted"/>
<dbReference type="EMBL" id="PKIZ01000012">
    <property type="protein sequence ID" value="PKZ41516.1"/>
    <property type="molecule type" value="Genomic_DNA"/>
</dbReference>
<dbReference type="Proteomes" id="UP000234206">
    <property type="component" value="Unassembled WGS sequence"/>
</dbReference>
<keyword evidence="2" id="KW-0472">Membrane</keyword>
<organism evidence="3 4">
    <name type="scientific">Kytococcus schroeteri</name>
    <dbReference type="NCBI Taxonomy" id="138300"/>
    <lineage>
        <taxon>Bacteria</taxon>
        <taxon>Bacillati</taxon>
        <taxon>Actinomycetota</taxon>
        <taxon>Actinomycetes</taxon>
        <taxon>Micrococcales</taxon>
        <taxon>Kytococcaceae</taxon>
        <taxon>Kytococcus</taxon>
    </lineage>
</organism>
<evidence type="ECO:0000256" key="1">
    <source>
        <dbReference type="SAM" id="MobiDB-lite"/>
    </source>
</evidence>
<gene>
    <name evidence="3" type="ORF">CYJ76_07315</name>
</gene>
<evidence type="ECO:0000256" key="2">
    <source>
        <dbReference type="SAM" id="Phobius"/>
    </source>
</evidence>
<evidence type="ECO:0000313" key="3">
    <source>
        <dbReference type="EMBL" id="PKZ41516.1"/>
    </source>
</evidence>
<name>A0A2I1PA57_9MICO</name>
<feature type="compositionally biased region" description="Polar residues" evidence="1">
    <location>
        <begin position="264"/>
        <end position="287"/>
    </location>
</feature>
<dbReference type="AlphaFoldDB" id="A0A2I1PA57"/>
<keyword evidence="2" id="KW-1133">Transmembrane helix</keyword>
<dbReference type="OrthoDB" id="5150404at2"/>
<reference evidence="3 4" key="1">
    <citation type="submission" date="2017-12" db="EMBL/GenBank/DDBJ databases">
        <title>Phylogenetic diversity of female urinary microbiome.</title>
        <authorList>
            <person name="Thomas-White K."/>
            <person name="Wolfe A.J."/>
        </authorList>
    </citation>
    <scope>NUCLEOTIDE SEQUENCE [LARGE SCALE GENOMIC DNA]</scope>
    <source>
        <strain evidence="3 4">UMB1298</strain>
    </source>
</reference>
<feature type="transmembrane region" description="Helical" evidence="2">
    <location>
        <begin position="131"/>
        <end position="154"/>
    </location>
</feature>
<feature type="region of interest" description="Disordered" evidence="1">
    <location>
        <begin position="177"/>
        <end position="296"/>
    </location>
</feature>
<sequence length="296" mass="30409">MKTFGKILFFLGVLSLVLGIIGAVLAGTTFKEVSDFVDQQQSIEGSTTVSMDEDETRMLLGPGADSSACTVQGATLGDLAPGTSAEVNNENILGTITADTAGDVTVTCSEPGYALSGPADMGAFMKLGLGLAAAIFLIPLGLLLMLVGGLLWFFGRRKNKQQQYSSYTNGEYSDQYARSTPYSQRNGQVPPAPAYGQVGTNGAPGYQPDAYGQNTTGQSAPPAPGYGLNPSSQPEYGQSAPPAPEYGHQAPSTDAPASGGATPAGQQDWNGSTGSTGQDDQSWNRGGSTPPPPPGV</sequence>
<evidence type="ECO:0000313" key="4">
    <source>
        <dbReference type="Proteomes" id="UP000234206"/>
    </source>
</evidence>
<feature type="compositionally biased region" description="Polar residues" evidence="1">
    <location>
        <begin position="177"/>
        <end position="187"/>
    </location>
</feature>
<dbReference type="RefSeq" id="WP_101849688.1">
    <property type="nucleotide sequence ID" value="NZ_PKIZ01000012.1"/>
</dbReference>